<accession>A0ABP7EDK1</accession>
<protein>
    <submittedName>
        <fullName evidence="1">Uncharacterized protein</fullName>
    </submittedName>
</protein>
<comment type="caution">
    <text evidence="1">The sequence shown here is derived from an EMBL/GenBank/DDBJ whole genome shotgun (WGS) entry which is preliminary data.</text>
</comment>
<dbReference type="EMBL" id="BAABCK010000013">
    <property type="protein sequence ID" value="GAA3717771.1"/>
    <property type="molecule type" value="Genomic_DNA"/>
</dbReference>
<proteinExistence type="predicted"/>
<organism evidence="1 2">
    <name type="scientific">Salinicoccus jeotgali</name>
    <dbReference type="NCBI Taxonomy" id="381634"/>
    <lineage>
        <taxon>Bacteria</taxon>
        <taxon>Bacillati</taxon>
        <taxon>Bacillota</taxon>
        <taxon>Bacilli</taxon>
        <taxon>Bacillales</taxon>
        <taxon>Staphylococcaceae</taxon>
        <taxon>Salinicoccus</taxon>
    </lineage>
</organism>
<keyword evidence="2" id="KW-1185">Reference proteome</keyword>
<sequence>MSLQFYKVLSDDLLKRIFRQLELEMVYDITAFVVCIRADHVEAAEVFSCYRMYTNNFATCITSSEIAAYRLPIKTVAERTFDAPFEVEVDHSDRHPGACNQCEAG</sequence>
<dbReference type="RefSeq" id="WP_344701096.1">
    <property type="nucleotide sequence ID" value="NZ_BAABCK010000013.1"/>
</dbReference>
<name>A0ABP7EDK1_9STAP</name>
<evidence type="ECO:0000313" key="2">
    <source>
        <dbReference type="Proteomes" id="UP001500920"/>
    </source>
</evidence>
<evidence type="ECO:0000313" key="1">
    <source>
        <dbReference type="EMBL" id="GAA3717771.1"/>
    </source>
</evidence>
<dbReference type="Proteomes" id="UP001500920">
    <property type="component" value="Unassembled WGS sequence"/>
</dbReference>
<reference evidence="2" key="1">
    <citation type="journal article" date="2019" name="Int. J. Syst. Evol. Microbiol.">
        <title>The Global Catalogue of Microorganisms (GCM) 10K type strain sequencing project: providing services to taxonomists for standard genome sequencing and annotation.</title>
        <authorList>
            <consortium name="The Broad Institute Genomics Platform"/>
            <consortium name="The Broad Institute Genome Sequencing Center for Infectious Disease"/>
            <person name="Wu L."/>
            <person name="Ma J."/>
        </authorList>
    </citation>
    <scope>NUCLEOTIDE SEQUENCE [LARGE SCALE GENOMIC DNA]</scope>
    <source>
        <strain evidence="2">JCM 16981</strain>
    </source>
</reference>
<gene>
    <name evidence="1" type="ORF">GCM10022378_05000</name>
</gene>